<dbReference type="InterPro" id="IPR010994">
    <property type="entry name" value="RuvA_2-like"/>
</dbReference>
<dbReference type="NCBIfam" id="TIGR00426">
    <property type="entry name" value="competence protein ComEA helix-hairpin-helix repeat region"/>
    <property type="match status" value="1"/>
</dbReference>
<dbReference type="EMBL" id="JACRST010000012">
    <property type="protein sequence ID" value="MBC8547030.1"/>
    <property type="molecule type" value="Genomic_DNA"/>
</dbReference>
<proteinExistence type="predicted"/>
<organism evidence="3 4">
    <name type="scientific">Ligaoa zhengdingensis</name>
    <dbReference type="NCBI Taxonomy" id="2763658"/>
    <lineage>
        <taxon>Bacteria</taxon>
        <taxon>Bacillati</taxon>
        <taxon>Bacillota</taxon>
        <taxon>Clostridia</taxon>
        <taxon>Eubacteriales</taxon>
        <taxon>Oscillospiraceae</taxon>
        <taxon>Ligaoa</taxon>
    </lineage>
</organism>
<dbReference type="GO" id="GO:0015627">
    <property type="term" value="C:type II protein secretion system complex"/>
    <property type="evidence" value="ECO:0007669"/>
    <property type="project" value="TreeGrafter"/>
</dbReference>
<protein>
    <submittedName>
        <fullName evidence="3">Helix-hairpin-helix domain-containing protein</fullName>
    </submittedName>
</protein>
<dbReference type="InterPro" id="IPR004509">
    <property type="entry name" value="Competence_ComEA_HhH"/>
</dbReference>
<gene>
    <name evidence="3" type="ORF">H8711_08810</name>
</gene>
<evidence type="ECO:0000259" key="2">
    <source>
        <dbReference type="SMART" id="SM00278"/>
    </source>
</evidence>
<dbReference type="PANTHER" id="PTHR21180">
    <property type="entry name" value="ENDONUCLEASE/EXONUCLEASE/PHOSPHATASE FAMILY DOMAIN-CONTAINING PROTEIN 1"/>
    <property type="match status" value="1"/>
</dbReference>
<sequence>MKDDFFSVNALIVAALILSIVLVGYNAFLLPQYEPVSVSYREADFSTSASASINLYDINSATAEQLQNIPGIGPVLAERILAYRQETGGFQSLTELKEVDGIGDATYQKIIPYLTLDEQ</sequence>
<accession>A0A926DXF6</accession>
<dbReference type="RefSeq" id="WP_249283100.1">
    <property type="nucleotide sequence ID" value="NZ_JACRST010000012.1"/>
</dbReference>
<evidence type="ECO:0000256" key="1">
    <source>
        <dbReference type="SAM" id="Phobius"/>
    </source>
</evidence>
<dbReference type="InterPro" id="IPR051675">
    <property type="entry name" value="Endo/Exo/Phosphatase_dom_1"/>
</dbReference>
<evidence type="ECO:0000313" key="4">
    <source>
        <dbReference type="Proteomes" id="UP000653127"/>
    </source>
</evidence>
<dbReference type="SMART" id="SM00278">
    <property type="entry name" value="HhH1"/>
    <property type="match status" value="2"/>
</dbReference>
<name>A0A926DXF6_9FIRM</name>
<dbReference type="SUPFAM" id="SSF47781">
    <property type="entry name" value="RuvA domain 2-like"/>
    <property type="match status" value="1"/>
</dbReference>
<dbReference type="GO" id="GO:0006281">
    <property type="term" value="P:DNA repair"/>
    <property type="evidence" value="ECO:0007669"/>
    <property type="project" value="InterPro"/>
</dbReference>
<feature type="domain" description="Helix-hairpin-helix DNA-binding motif class 1" evidence="2">
    <location>
        <begin position="94"/>
        <end position="113"/>
    </location>
</feature>
<dbReference type="AlphaFoldDB" id="A0A926DXF6"/>
<feature type="domain" description="Helix-hairpin-helix DNA-binding motif class 1" evidence="2">
    <location>
        <begin position="64"/>
        <end position="83"/>
    </location>
</feature>
<keyword evidence="1" id="KW-1133">Transmembrane helix</keyword>
<comment type="caution">
    <text evidence="3">The sequence shown here is derived from an EMBL/GenBank/DDBJ whole genome shotgun (WGS) entry which is preliminary data.</text>
</comment>
<evidence type="ECO:0000313" key="3">
    <source>
        <dbReference type="EMBL" id="MBC8547030.1"/>
    </source>
</evidence>
<reference evidence="3" key="1">
    <citation type="submission" date="2020-08" db="EMBL/GenBank/DDBJ databases">
        <title>Genome public.</title>
        <authorList>
            <person name="Liu C."/>
            <person name="Sun Q."/>
        </authorList>
    </citation>
    <scope>NUCLEOTIDE SEQUENCE</scope>
    <source>
        <strain evidence="3">NSJ-31</strain>
    </source>
</reference>
<dbReference type="GO" id="GO:0003677">
    <property type="term" value="F:DNA binding"/>
    <property type="evidence" value="ECO:0007669"/>
    <property type="project" value="InterPro"/>
</dbReference>
<dbReference type="Gene3D" id="1.10.150.320">
    <property type="entry name" value="Photosystem II 12 kDa extrinsic protein"/>
    <property type="match status" value="1"/>
</dbReference>
<dbReference type="Proteomes" id="UP000653127">
    <property type="component" value="Unassembled WGS sequence"/>
</dbReference>
<keyword evidence="4" id="KW-1185">Reference proteome</keyword>
<keyword evidence="1" id="KW-0812">Transmembrane</keyword>
<dbReference type="PANTHER" id="PTHR21180:SF32">
    <property type="entry name" value="ENDONUCLEASE_EXONUCLEASE_PHOSPHATASE FAMILY DOMAIN-CONTAINING PROTEIN 1"/>
    <property type="match status" value="1"/>
</dbReference>
<dbReference type="InterPro" id="IPR003583">
    <property type="entry name" value="Hlx-hairpin-Hlx_DNA-bd_motif"/>
</dbReference>
<keyword evidence="1" id="KW-0472">Membrane</keyword>
<dbReference type="GO" id="GO:0015628">
    <property type="term" value="P:protein secretion by the type II secretion system"/>
    <property type="evidence" value="ECO:0007669"/>
    <property type="project" value="TreeGrafter"/>
</dbReference>
<feature type="transmembrane region" description="Helical" evidence="1">
    <location>
        <begin position="6"/>
        <end position="28"/>
    </location>
</feature>
<dbReference type="Pfam" id="PF12836">
    <property type="entry name" value="HHH_3"/>
    <property type="match status" value="1"/>
</dbReference>